<accession>A0A0D2Q982</accession>
<sequence>MATSQSALIIGATGQTGRHLLKTLLASPHISHVSEYGRRLTPKDEITTGADKLEQKVIDFEKLQDSGLSNGKWDVVFITLGTTKANAGSAEAFEKIDREYVINAAKEARNSDSTSSQRLVYLSSAGANANSPFLYPKSKGLTEQGLASLGYTETIVFRPGFLAQTNRAEHRLAENIFSKITGVLSYVSSSLEIPVSKLGKSIYLSGKLGSAGLPPAVNATQEGQGDAKFTVIGNAGALKLSELDG</sequence>
<protein>
    <recommendedName>
        <fullName evidence="3">NAD(P)-binding domain-containing protein</fullName>
    </recommendedName>
</protein>
<dbReference type="Pfam" id="PF13460">
    <property type="entry name" value="NAD_binding_10"/>
    <property type="match status" value="1"/>
</dbReference>
<dbReference type="InterPro" id="IPR016040">
    <property type="entry name" value="NAD(P)-bd_dom"/>
</dbReference>
<dbReference type="Gene3D" id="3.40.50.720">
    <property type="entry name" value="NAD(P)-binding Rossmann-like Domain"/>
    <property type="match status" value="1"/>
</dbReference>
<comment type="subcellular location">
    <subcellularLocation>
        <location evidence="1">Mitochondrion outer membrane</location>
        <topology evidence="1">Peripheral membrane protein</topology>
    </subcellularLocation>
</comment>
<dbReference type="OMA" id="DWPQLTI"/>
<gene>
    <name evidence="4" type="ORF">HYPSUDRAFT_34582</name>
</gene>
<dbReference type="OrthoDB" id="430436at2759"/>
<dbReference type="GO" id="GO:0051170">
    <property type="term" value="P:import into nucleus"/>
    <property type="evidence" value="ECO:0007669"/>
    <property type="project" value="TreeGrafter"/>
</dbReference>
<dbReference type="PANTHER" id="PTHR14097">
    <property type="entry name" value="OXIDOREDUCTASE HTATIP2"/>
    <property type="match status" value="1"/>
</dbReference>
<comment type="similarity">
    <text evidence="2">Belongs to the FMP52 family.</text>
</comment>
<dbReference type="AlphaFoldDB" id="A0A0D2Q982"/>
<evidence type="ECO:0000256" key="1">
    <source>
        <dbReference type="ARBA" id="ARBA00004450"/>
    </source>
</evidence>
<dbReference type="STRING" id="945553.A0A0D2Q982"/>
<keyword evidence="5" id="KW-1185">Reference proteome</keyword>
<dbReference type="Proteomes" id="UP000054270">
    <property type="component" value="Unassembled WGS sequence"/>
</dbReference>
<reference evidence="5" key="1">
    <citation type="submission" date="2014-04" db="EMBL/GenBank/DDBJ databases">
        <title>Evolutionary Origins and Diversification of the Mycorrhizal Mutualists.</title>
        <authorList>
            <consortium name="DOE Joint Genome Institute"/>
            <consortium name="Mycorrhizal Genomics Consortium"/>
            <person name="Kohler A."/>
            <person name="Kuo A."/>
            <person name="Nagy L.G."/>
            <person name="Floudas D."/>
            <person name="Copeland A."/>
            <person name="Barry K.W."/>
            <person name="Cichocki N."/>
            <person name="Veneault-Fourrey C."/>
            <person name="LaButti K."/>
            <person name="Lindquist E.A."/>
            <person name="Lipzen A."/>
            <person name="Lundell T."/>
            <person name="Morin E."/>
            <person name="Murat C."/>
            <person name="Riley R."/>
            <person name="Ohm R."/>
            <person name="Sun H."/>
            <person name="Tunlid A."/>
            <person name="Henrissat B."/>
            <person name="Grigoriev I.V."/>
            <person name="Hibbett D.S."/>
            <person name="Martin F."/>
        </authorList>
    </citation>
    <scope>NUCLEOTIDE SEQUENCE [LARGE SCALE GENOMIC DNA]</scope>
    <source>
        <strain evidence="5">FD-334 SS-4</strain>
    </source>
</reference>
<evidence type="ECO:0000259" key="3">
    <source>
        <dbReference type="Pfam" id="PF13460"/>
    </source>
</evidence>
<dbReference type="EMBL" id="KN817522">
    <property type="protein sequence ID" value="KJA28200.1"/>
    <property type="molecule type" value="Genomic_DNA"/>
</dbReference>
<organism evidence="4 5">
    <name type="scientific">Hypholoma sublateritium (strain FD-334 SS-4)</name>
    <dbReference type="NCBI Taxonomy" id="945553"/>
    <lineage>
        <taxon>Eukaryota</taxon>
        <taxon>Fungi</taxon>
        <taxon>Dikarya</taxon>
        <taxon>Basidiomycota</taxon>
        <taxon>Agaricomycotina</taxon>
        <taxon>Agaricomycetes</taxon>
        <taxon>Agaricomycetidae</taxon>
        <taxon>Agaricales</taxon>
        <taxon>Agaricineae</taxon>
        <taxon>Strophariaceae</taxon>
        <taxon>Hypholoma</taxon>
    </lineage>
</organism>
<evidence type="ECO:0000313" key="5">
    <source>
        <dbReference type="Proteomes" id="UP000054270"/>
    </source>
</evidence>
<dbReference type="SUPFAM" id="SSF51735">
    <property type="entry name" value="NAD(P)-binding Rossmann-fold domains"/>
    <property type="match status" value="1"/>
</dbReference>
<dbReference type="GO" id="GO:0005741">
    <property type="term" value="C:mitochondrial outer membrane"/>
    <property type="evidence" value="ECO:0007669"/>
    <property type="project" value="UniProtKB-SubCell"/>
</dbReference>
<evidence type="ECO:0000313" key="4">
    <source>
        <dbReference type="EMBL" id="KJA28200.1"/>
    </source>
</evidence>
<evidence type="ECO:0000256" key="2">
    <source>
        <dbReference type="ARBA" id="ARBA00006617"/>
    </source>
</evidence>
<dbReference type="InterPro" id="IPR036291">
    <property type="entry name" value="NAD(P)-bd_dom_sf"/>
</dbReference>
<dbReference type="PANTHER" id="PTHR14097:SF7">
    <property type="entry name" value="OXIDOREDUCTASE HTATIP2"/>
    <property type="match status" value="1"/>
</dbReference>
<feature type="domain" description="NAD(P)-binding" evidence="3">
    <location>
        <begin position="11"/>
        <end position="152"/>
    </location>
</feature>
<name>A0A0D2Q982_HYPSF</name>
<proteinExistence type="inferred from homology"/>